<dbReference type="PANTHER" id="PTHR33164:SF43">
    <property type="entry name" value="HTH-TYPE TRANSCRIPTIONAL REPRESSOR YETL"/>
    <property type="match status" value="1"/>
</dbReference>
<keyword evidence="2" id="KW-0238">DNA-binding</keyword>
<dbReference type="GO" id="GO:0003700">
    <property type="term" value="F:DNA-binding transcription factor activity"/>
    <property type="evidence" value="ECO:0007669"/>
    <property type="project" value="InterPro"/>
</dbReference>
<name>A0A7W7W6E0_9ACTN</name>
<evidence type="ECO:0000313" key="3">
    <source>
        <dbReference type="Proteomes" id="UP000534286"/>
    </source>
</evidence>
<dbReference type="PANTHER" id="PTHR33164">
    <property type="entry name" value="TRANSCRIPTIONAL REGULATOR, MARR FAMILY"/>
    <property type="match status" value="1"/>
</dbReference>
<dbReference type="InterPro" id="IPR000835">
    <property type="entry name" value="HTH_MarR-typ"/>
</dbReference>
<dbReference type="InterPro" id="IPR039422">
    <property type="entry name" value="MarR/SlyA-like"/>
</dbReference>
<dbReference type="InterPro" id="IPR036390">
    <property type="entry name" value="WH_DNA-bd_sf"/>
</dbReference>
<accession>A0A7W7W6E0</accession>
<gene>
    <name evidence="2" type="ORF">FHR32_000482</name>
</gene>
<dbReference type="PROSITE" id="PS50995">
    <property type="entry name" value="HTH_MARR_2"/>
    <property type="match status" value="1"/>
</dbReference>
<dbReference type="SUPFAM" id="SSF46785">
    <property type="entry name" value="Winged helix' DNA-binding domain"/>
    <property type="match status" value="1"/>
</dbReference>
<dbReference type="Proteomes" id="UP000534286">
    <property type="component" value="Unassembled WGS sequence"/>
</dbReference>
<proteinExistence type="predicted"/>
<sequence>MQPQESVTESLAFLLGKLGQMATGRFADRLAPLGLRPRHCAVLELLATAPLGQLALAQTIGVTPSVVVDMLDELEAVGALRRVRDSTDRRRQVVEITDGGRALALSAARLAKQVDIELLRELDSTQATAVREGLARVAAAQGLPVTGSAPTRNAAPTDPGPAT</sequence>
<dbReference type="SMART" id="SM00347">
    <property type="entry name" value="HTH_MARR"/>
    <property type="match status" value="1"/>
</dbReference>
<dbReference type="PRINTS" id="PR00598">
    <property type="entry name" value="HTHMARR"/>
</dbReference>
<feature type="domain" description="HTH marR-type" evidence="1">
    <location>
        <begin position="8"/>
        <end position="139"/>
    </location>
</feature>
<keyword evidence="3" id="KW-1185">Reference proteome</keyword>
<dbReference type="GO" id="GO:0003677">
    <property type="term" value="F:DNA binding"/>
    <property type="evidence" value="ECO:0007669"/>
    <property type="project" value="UniProtKB-KW"/>
</dbReference>
<comment type="caution">
    <text evidence="2">The sequence shown here is derived from an EMBL/GenBank/DDBJ whole genome shotgun (WGS) entry which is preliminary data.</text>
</comment>
<dbReference type="GO" id="GO:0006950">
    <property type="term" value="P:response to stress"/>
    <property type="evidence" value="ECO:0007669"/>
    <property type="project" value="TreeGrafter"/>
</dbReference>
<dbReference type="RefSeq" id="WP_184752559.1">
    <property type="nucleotide sequence ID" value="NZ_BAABEK010000002.1"/>
</dbReference>
<dbReference type="Pfam" id="PF12802">
    <property type="entry name" value="MarR_2"/>
    <property type="match status" value="1"/>
</dbReference>
<organism evidence="2 3">
    <name type="scientific">Streptosporangium album</name>
    <dbReference type="NCBI Taxonomy" id="47479"/>
    <lineage>
        <taxon>Bacteria</taxon>
        <taxon>Bacillati</taxon>
        <taxon>Actinomycetota</taxon>
        <taxon>Actinomycetes</taxon>
        <taxon>Streptosporangiales</taxon>
        <taxon>Streptosporangiaceae</taxon>
        <taxon>Streptosporangium</taxon>
    </lineage>
</organism>
<dbReference type="Gene3D" id="1.10.10.10">
    <property type="entry name" value="Winged helix-like DNA-binding domain superfamily/Winged helix DNA-binding domain"/>
    <property type="match status" value="1"/>
</dbReference>
<dbReference type="AlphaFoldDB" id="A0A7W7W6E0"/>
<evidence type="ECO:0000259" key="1">
    <source>
        <dbReference type="PROSITE" id="PS50995"/>
    </source>
</evidence>
<reference evidence="2 3" key="1">
    <citation type="submission" date="2020-08" db="EMBL/GenBank/DDBJ databases">
        <title>Sequencing the genomes of 1000 actinobacteria strains.</title>
        <authorList>
            <person name="Klenk H.-P."/>
        </authorList>
    </citation>
    <scope>NUCLEOTIDE SEQUENCE [LARGE SCALE GENOMIC DNA]</scope>
    <source>
        <strain evidence="2 3">DSM 43023</strain>
    </source>
</reference>
<dbReference type="EMBL" id="JACHJU010000001">
    <property type="protein sequence ID" value="MBB4936177.1"/>
    <property type="molecule type" value="Genomic_DNA"/>
</dbReference>
<evidence type="ECO:0000313" key="2">
    <source>
        <dbReference type="EMBL" id="MBB4936177.1"/>
    </source>
</evidence>
<protein>
    <submittedName>
        <fullName evidence="2">DNA-binding MarR family transcriptional regulator</fullName>
    </submittedName>
</protein>
<dbReference type="InterPro" id="IPR036388">
    <property type="entry name" value="WH-like_DNA-bd_sf"/>
</dbReference>